<evidence type="ECO:0000259" key="8">
    <source>
        <dbReference type="PROSITE" id="PS00624"/>
    </source>
</evidence>
<dbReference type="EMBL" id="CAOQHR010000009">
    <property type="protein sequence ID" value="CAI6339846.1"/>
    <property type="molecule type" value="Genomic_DNA"/>
</dbReference>
<evidence type="ECO:0000256" key="4">
    <source>
        <dbReference type="PIRSR" id="PIRSR000137-2"/>
    </source>
</evidence>
<protein>
    <recommendedName>
        <fullName evidence="7 8">Glucose-methanol-choline oxidoreductase N-terminal domain-containing protein</fullName>
    </recommendedName>
</protein>
<dbReference type="InterPro" id="IPR007867">
    <property type="entry name" value="GMC_OxRtase_C"/>
</dbReference>
<dbReference type="Pfam" id="PF05199">
    <property type="entry name" value="GMC_oxred_C"/>
    <property type="match status" value="1"/>
</dbReference>
<gene>
    <name evidence="9" type="ORF">PDIGIT_LOCUS13010</name>
</gene>
<feature type="active site" description="Proton acceptor" evidence="3">
    <location>
        <position position="621"/>
    </location>
</feature>
<feature type="domain" description="Glucose-methanol-choline oxidoreductase N-terminal" evidence="8">
    <location>
        <begin position="340"/>
        <end position="354"/>
    </location>
</feature>
<feature type="binding site" evidence="4">
    <location>
        <begin position="622"/>
        <end position="623"/>
    </location>
    <ligand>
        <name>FAD</name>
        <dbReference type="ChEBI" id="CHEBI:57692"/>
    </ligand>
</feature>
<dbReference type="Gene3D" id="3.50.50.60">
    <property type="entry name" value="FAD/NAD(P)-binding domain"/>
    <property type="match status" value="1"/>
</dbReference>
<feature type="domain" description="Glucose-methanol-choline oxidoreductase N-terminal" evidence="7">
    <location>
        <begin position="151"/>
        <end position="174"/>
    </location>
</feature>
<keyword evidence="5" id="KW-0285">Flavoprotein</keyword>
<feature type="binding site" evidence="4">
    <location>
        <position position="304"/>
    </location>
    <ligand>
        <name>FAD</name>
        <dbReference type="ChEBI" id="CHEBI:57692"/>
    </ligand>
</feature>
<keyword evidence="4 5" id="KW-0274">FAD</keyword>
<sequence length="641" mass="69105">MARSVSVLAVVVLFFSLFFKPSHSLPFLDSILKPFTELLESVANGNGIIDTTLGTLEGALGYDATFDYVVVGGGTAGNAIGVRLADAGHTVAIVEAGGYYQIGKPILGSTPFGDTIGIGSSVLDTNPLVDWGFVTAPQEGLNGRQIHYARGKCLGGSSALNFMVYQRGTKGSYAKWAELVGDSSYEWDNILKYFKKSISFTPPNTDTRLANATTMYDPSAFDASGGPIQVAYTNYVSAFPTWLSKGFEAAGIKEVKDFNSGFLIGQQYGSSTIDGKSQTRSSSDQFINKAKNNENLKVYIGTIVKKILFDEAKKATGVRVSTAGINYDLLATKEVIVSAGAFQSPQLLMVSGIGPADQLEALDIPVISNLPGVGQNMWDHVMVGPTHEVDVDTLSRVIHDPVYLADALLNYTLAQDGPLTSTAFELVGWEKVPSEYRANFSASTIEDLKQFPDDWPESELLSAGGYIADFVFPLLMQPVNNKQYASILGALVAPTSRGNITIQSRSTLIPPIINPNLLATKTDQEVALAMWKRNRAIWKSTQLSPIVLGGEAWPGEQIESDEDILNMIRESAMTLWHASCTCKMGRSDDVMAVVDSKARVFGVEGVRVVDASSFPLLPPGHPQSSIYMLAEKIADDIIRGL</sequence>
<feature type="binding site" evidence="4">
    <location>
        <begin position="161"/>
        <end position="164"/>
    </location>
    <ligand>
        <name>FAD</name>
        <dbReference type="ChEBI" id="CHEBI:57692"/>
    </ligand>
</feature>
<dbReference type="AlphaFoldDB" id="A0A9W4XVU1"/>
<dbReference type="GO" id="GO:0044550">
    <property type="term" value="P:secondary metabolite biosynthetic process"/>
    <property type="evidence" value="ECO:0007669"/>
    <property type="project" value="TreeGrafter"/>
</dbReference>
<feature type="signal peptide" evidence="6">
    <location>
        <begin position="1"/>
        <end position="24"/>
    </location>
</feature>
<keyword evidence="2" id="KW-0325">Glycoprotein</keyword>
<dbReference type="PROSITE" id="PS00623">
    <property type="entry name" value="GMC_OXRED_1"/>
    <property type="match status" value="1"/>
</dbReference>
<dbReference type="GO" id="GO:0016614">
    <property type="term" value="F:oxidoreductase activity, acting on CH-OH group of donors"/>
    <property type="evidence" value="ECO:0007669"/>
    <property type="project" value="InterPro"/>
</dbReference>
<evidence type="ECO:0000259" key="7">
    <source>
        <dbReference type="PROSITE" id="PS00623"/>
    </source>
</evidence>
<dbReference type="PIRSF" id="PIRSF000137">
    <property type="entry name" value="Alcohol_oxidase"/>
    <property type="match status" value="1"/>
</dbReference>
<proteinExistence type="inferred from homology"/>
<dbReference type="SUPFAM" id="SSF54373">
    <property type="entry name" value="FAD-linked reductases, C-terminal domain"/>
    <property type="match status" value="1"/>
</dbReference>
<comment type="similarity">
    <text evidence="1 5">Belongs to the GMC oxidoreductase family.</text>
</comment>
<evidence type="ECO:0000256" key="1">
    <source>
        <dbReference type="ARBA" id="ARBA00010790"/>
    </source>
</evidence>
<evidence type="ECO:0000313" key="9">
    <source>
        <dbReference type="EMBL" id="CAI6339846.1"/>
    </source>
</evidence>
<feature type="chain" id="PRO_5040801892" description="Glucose-methanol-choline oxidoreductase N-terminal domain-containing protein" evidence="6">
    <location>
        <begin position="25"/>
        <end position="641"/>
    </location>
</feature>
<evidence type="ECO:0000313" key="10">
    <source>
        <dbReference type="Proteomes" id="UP001152607"/>
    </source>
</evidence>
<keyword evidence="10" id="KW-1185">Reference proteome</keyword>
<name>A0A9W4XVU1_9PLEO</name>
<dbReference type="Gene3D" id="3.30.560.10">
    <property type="entry name" value="Glucose Oxidase, domain 3"/>
    <property type="match status" value="1"/>
</dbReference>
<comment type="cofactor">
    <cofactor evidence="4">
        <name>FAD</name>
        <dbReference type="ChEBI" id="CHEBI:57692"/>
    </cofactor>
</comment>
<dbReference type="PANTHER" id="PTHR11552">
    <property type="entry name" value="GLUCOSE-METHANOL-CHOLINE GMC OXIDOREDUCTASE"/>
    <property type="match status" value="1"/>
</dbReference>
<organism evidence="9 10">
    <name type="scientific">Periconia digitata</name>
    <dbReference type="NCBI Taxonomy" id="1303443"/>
    <lineage>
        <taxon>Eukaryota</taxon>
        <taxon>Fungi</taxon>
        <taxon>Dikarya</taxon>
        <taxon>Ascomycota</taxon>
        <taxon>Pezizomycotina</taxon>
        <taxon>Dothideomycetes</taxon>
        <taxon>Pleosporomycetidae</taxon>
        <taxon>Pleosporales</taxon>
        <taxon>Massarineae</taxon>
        <taxon>Periconiaceae</taxon>
        <taxon>Periconia</taxon>
    </lineage>
</organism>
<dbReference type="SUPFAM" id="SSF51905">
    <property type="entry name" value="FAD/NAD(P)-binding domain"/>
    <property type="match status" value="1"/>
</dbReference>
<dbReference type="Pfam" id="PF00732">
    <property type="entry name" value="GMC_oxred_N"/>
    <property type="match status" value="1"/>
</dbReference>
<evidence type="ECO:0000256" key="6">
    <source>
        <dbReference type="SAM" id="SignalP"/>
    </source>
</evidence>
<comment type="caution">
    <text evidence="9">The sequence shown here is derived from an EMBL/GenBank/DDBJ whole genome shotgun (WGS) entry which is preliminary data.</text>
</comment>
<dbReference type="InterPro" id="IPR012132">
    <property type="entry name" value="GMC_OxRdtase"/>
</dbReference>
<evidence type="ECO:0000256" key="2">
    <source>
        <dbReference type="ARBA" id="ARBA00023180"/>
    </source>
</evidence>
<dbReference type="GO" id="GO:0050660">
    <property type="term" value="F:flavin adenine dinucleotide binding"/>
    <property type="evidence" value="ECO:0007669"/>
    <property type="project" value="InterPro"/>
</dbReference>
<dbReference type="InterPro" id="IPR036188">
    <property type="entry name" value="FAD/NAD-bd_sf"/>
</dbReference>
<keyword evidence="6" id="KW-0732">Signal</keyword>
<dbReference type="PANTHER" id="PTHR11552:SF138">
    <property type="entry name" value="DEHYDROGENASE PKFF-RELATED"/>
    <property type="match status" value="1"/>
</dbReference>
<reference evidence="9" key="1">
    <citation type="submission" date="2023-01" db="EMBL/GenBank/DDBJ databases">
        <authorList>
            <person name="Van Ghelder C."/>
            <person name="Rancurel C."/>
        </authorList>
    </citation>
    <scope>NUCLEOTIDE SEQUENCE</scope>
    <source>
        <strain evidence="9">CNCM I-4278</strain>
    </source>
</reference>
<dbReference type="Proteomes" id="UP001152607">
    <property type="component" value="Unassembled WGS sequence"/>
</dbReference>
<evidence type="ECO:0000256" key="5">
    <source>
        <dbReference type="RuleBase" id="RU003968"/>
    </source>
</evidence>
<dbReference type="InterPro" id="IPR000172">
    <property type="entry name" value="GMC_OxRdtase_N"/>
</dbReference>
<feature type="active site" description="Proton donor" evidence="3">
    <location>
        <position position="577"/>
    </location>
</feature>
<accession>A0A9W4XVU1</accession>
<dbReference type="PROSITE" id="PS00624">
    <property type="entry name" value="GMC_OXRED_2"/>
    <property type="match status" value="1"/>
</dbReference>
<evidence type="ECO:0000256" key="3">
    <source>
        <dbReference type="PIRSR" id="PIRSR000137-1"/>
    </source>
</evidence>
<feature type="binding site" evidence="4">
    <location>
        <begin position="576"/>
        <end position="577"/>
    </location>
    <ligand>
        <name>FAD</name>
        <dbReference type="ChEBI" id="CHEBI:57692"/>
    </ligand>
</feature>
<dbReference type="OrthoDB" id="269227at2759"/>